<evidence type="ECO:0000256" key="2">
    <source>
        <dbReference type="ARBA" id="ARBA00023163"/>
    </source>
</evidence>
<gene>
    <name evidence="4" type="ORF">WKW82_31200</name>
</gene>
<comment type="caution">
    <text evidence="4">The sequence shown here is derived from an EMBL/GenBank/DDBJ whole genome shotgun (WGS) entry which is preliminary data.</text>
</comment>
<keyword evidence="1" id="KW-0805">Transcription regulation</keyword>
<accession>A0ABU8WUC1</accession>
<dbReference type="InterPro" id="IPR050313">
    <property type="entry name" value="Carb_Metab_HTH_regulators"/>
</dbReference>
<evidence type="ECO:0000313" key="5">
    <source>
        <dbReference type="Proteomes" id="UP001385892"/>
    </source>
</evidence>
<name>A0ABU8WUC1_9BURK</name>
<dbReference type="SMART" id="SM00420">
    <property type="entry name" value="HTH_DEOR"/>
    <property type="match status" value="1"/>
</dbReference>
<dbReference type="SUPFAM" id="SSF100950">
    <property type="entry name" value="NagB/RpiA/CoA transferase-like"/>
    <property type="match status" value="1"/>
</dbReference>
<dbReference type="PROSITE" id="PS51000">
    <property type="entry name" value="HTH_DEOR_2"/>
    <property type="match status" value="1"/>
</dbReference>
<proteinExistence type="predicted"/>
<dbReference type="Proteomes" id="UP001385892">
    <property type="component" value="Unassembled WGS sequence"/>
</dbReference>
<reference evidence="4 5" key="1">
    <citation type="submission" date="2024-03" db="EMBL/GenBank/DDBJ databases">
        <title>Novel species of the genus Variovorax.</title>
        <authorList>
            <person name="Liu Q."/>
            <person name="Xin Y.-H."/>
        </authorList>
    </citation>
    <scope>NUCLEOTIDE SEQUENCE [LARGE SCALE GENOMIC DNA]</scope>
    <source>
        <strain evidence="4 5">KACC 18900</strain>
    </source>
</reference>
<keyword evidence="5" id="KW-1185">Reference proteome</keyword>
<dbReference type="InterPro" id="IPR001034">
    <property type="entry name" value="DeoR_HTH"/>
</dbReference>
<dbReference type="Pfam" id="PF08220">
    <property type="entry name" value="HTH_DeoR"/>
    <property type="match status" value="1"/>
</dbReference>
<dbReference type="RefSeq" id="WP_340346663.1">
    <property type="nucleotide sequence ID" value="NZ_JBBKZT010000019.1"/>
</dbReference>
<dbReference type="PANTHER" id="PTHR30363:SF8">
    <property type="entry name" value="DEOXYRIBOSE OPERON REPRESSOR"/>
    <property type="match status" value="1"/>
</dbReference>
<keyword evidence="2" id="KW-0804">Transcription</keyword>
<dbReference type="SMART" id="SM01134">
    <property type="entry name" value="DeoRC"/>
    <property type="match status" value="1"/>
</dbReference>
<dbReference type="InterPro" id="IPR014036">
    <property type="entry name" value="DeoR-like_C"/>
</dbReference>
<evidence type="ECO:0000256" key="1">
    <source>
        <dbReference type="ARBA" id="ARBA00023015"/>
    </source>
</evidence>
<dbReference type="PANTHER" id="PTHR30363">
    <property type="entry name" value="HTH-TYPE TRANSCRIPTIONAL REGULATOR SRLR-RELATED"/>
    <property type="match status" value="1"/>
</dbReference>
<dbReference type="InterPro" id="IPR037171">
    <property type="entry name" value="NagB/RpiA_transferase-like"/>
</dbReference>
<sequence>MRTAEQMPSGQRFDRRAHRVNVKILTSMPTRSHTPSSPREARVQQLDEALAARGVLHLRDAAALLDVSEMTVRRLVASHADAFTYLGGHIVRSASVGSGADYVLTQEEGSHAAAKAAACEHALKLIDADDTVFIDCGTTLEHLARMIPDDLPVSVVCYSLSIANLLATKPACRLFVLGGLFHPVSASFGGPGTAQALTSFGISKAFISAGGVDMRRGVSCSSMHEVPVKQQAMHIASASYLVVDESKFDRLRPALFAQVADFDALISEAGLKPTH</sequence>
<protein>
    <submittedName>
        <fullName evidence="4">DeoR family transcriptional regulator</fullName>
    </submittedName>
</protein>
<dbReference type="Pfam" id="PF00455">
    <property type="entry name" value="DeoRC"/>
    <property type="match status" value="1"/>
</dbReference>
<organism evidence="4 5">
    <name type="scientific">Variovorax rhizosphaerae</name>
    <dbReference type="NCBI Taxonomy" id="1836200"/>
    <lineage>
        <taxon>Bacteria</taxon>
        <taxon>Pseudomonadati</taxon>
        <taxon>Pseudomonadota</taxon>
        <taxon>Betaproteobacteria</taxon>
        <taxon>Burkholderiales</taxon>
        <taxon>Comamonadaceae</taxon>
        <taxon>Variovorax</taxon>
    </lineage>
</organism>
<evidence type="ECO:0000313" key="4">
    <source>
        <dbReference type="EMBL" id="MEJ8851140.1"/>
    </source>
</evidence>
<dbReference type="EMBL" id="JBBKZT010000019">
    <property type="protein sequence ID" value="MEJ8851140.1"/>
    <property type="molecule type" value="Genomic_DNA"/>
</dbReference>
<evidence type="ECO:0000259" key="3">
    <source>
        <dbReference type="PROSITE" id="PS51000"/>
    </source>
</evidence>
<feature type="domain" description="HTH deoR-type" evidence="3">
    <location>
        <begin position="39"/>
        <end position="91"/>
    </location>
</feature>